<protein>
    <submittedName>
        <fullName evidence="2">Uncharacterized protein</fullName>
    </submittedName>
</protein>
<dbReference type="PANTHER" id="PTHR18937:SF170">
    <property type="entry name" value="STRUCTURAL MAINTENANCE OF CHROMOSOMES PROTEIN 1A"/>
    <property type="match status" value="1"/>
</dbReference>
<evidence type="ECO:0000313" key="3">
    <source>
        <dbReference type="Proteomes" id="UP000314983"/>
    </source>
</evidence>
<dbReference type="Proteomes" id="UP000314983">
    <property type="component" value="Chromosome 24"/>
</dbReference>
<dbReference type="PANTHER" id="PTHR18937">
    <property type="entry name" value="STRUCTURAL MAINTENANCE OF CHROMOSOMES SMC FAMILY MEMBER"/>
    <property type="match status" value="1"/>
</dbReference>
<dbReference type="Gene3D" id="3.40.50.300">
    <property type="entry name" value="P-loop containing nucleotide triphosphate hydrolases"/>
    <property type="match status" value="1"/>
</dbReference>
<dbReference type="GO" id="GO:0005634">
    <property type="term" value="C:nucleus"/>
    <property type="evidence" value="ECO:0007669"/>
    <property type="project" value="TreeGrafter"/>
</dbReference>
<sequence length="148" mass="16724">SGKRGWRSGVDAFRLRPVTSVSKNLKDLIHGAPVGKAAANRAFVSMVYSEEAVANARLRGSSSEYQIDNKVVGLSEYSEELERLGISIEARNVLVFQVQKIAMVKAEEGTQFNYHRKKNITAERKEEKEEKMDHIEEELKEKKKDLDG</sequence>
<dbReference type="GO" id="GO:0030893">
    <property type="term" value="C:meiotic cohesin complex"/>
    <property type="evidence" value="ECO:0007669"/>
    <property type="project" value="TreeGrafter"/>
</dbReference>
<organism evidence="2 3">
    <name type="scientific">Electrophorus electricus</name>
    <name type="common">Electric eel</name>
    <name type="synonym">Gymnotus electricus</name>
    <dbReference type="NCBI Taxonomy" id="8005"/>
    <lineage>
        <taxon>Eukaryota</taxon>
        <taxon>Metazoa</taxon>
        <taxon>Chordata</taxon>
        <taxon>Craniata</taxon>
        <taxon>Vertebrata</taxon>
        <taxon>Euteleostomi</taxon>
        <taxon>Actinopterygii</taxon>
        <taxon>Neopterygii</taxon>
        <taxon>Teleostei</taxon>
        <taxon>Ostariophysi</taxon>
        <taxon>Gymnotiformes</taxon>
        <taxon>Gymnotoidei</taxon>
        <taxon>Gymnotidae</taxon>
        <taxon>Electrophorus</taxon>
    </lineage>
</organism>
<dbReference type="Ensembl" id="ENSEEET00000065194.1">
    <property type="protein sequence ID" value="ENSEEEP00000059398.1"/>
    <property type="gene ID" value="ENSEEEG00000022610.2"/>
</dbReference>
<proteinExistence type="predicted"/>
<dbReference type="GO" id="GO:0007062">
    <property type="term" value="P:sister chromatid cohesion"/>
    <property type="evidence" value="ECO:0007669"/>
    <property type="project" value="TreeGrafter"/>
</dbReference>
<dbReference type="SUPFAM" id="SSF52540">
    <property type="entry name" value="P-loop containing nucleoside triphosphate hydrolases"/>
    <property type="match status" value="1"/>
</dbReference>
<dbReference type="GO" id="GO:0003677">
    <property type="term" value="F:DNA binding"/>
    <property type="evidence" value="ECO:0007669"/>
    <property type="project" value="TreeGrafter"/>
</dbReference>
<feature type="region of interest" description="Disordered" evidence="1">
    <location>
        <begin position="123"/>
        <end position="148"/>
    </location>
</feature>
<evidence type="ECO:0000256" key="1">
    <source>
        <dbReference type="SAM" id="MobiDB-lite"/>
    </source>
</evidence>
<dbReference type="AlphaFoldDB" id="A0AAY5ER62"/>
<evidence type="ECO:0000313" key="2">
    <source>
        <dbReference type="Ensembl" id="ENSEEEP00000059398.1"/>
    </source>
</evidence>
<name>A0AAY5ER62_ELEEL</name>
<keyword evidence="3" id="KW-1185">Reference proteome</keyword>
<reference evidence="2" key="3">
    <citation type="submission" date="2025-09" db="UniProtKB">
        <authorList>
            <consortium name="Ensembl"/>
        </authorList>
    </citation>
    <scope>IDENTIFICATION</scope>
</reference>
<dbReference type="InterPro" id="IPR027417">
    <property type="entry name" value="P-loop_NTPase"/>
</dbReference>
<dbReference type="GeneTree" id="ENSGT00940000155614"/>
<reference evidence="2" key="2">
    <citation type="submission" date="2025-08" db="UniProtKB">
        <authorList>
            <consortium name="Ensembl"/>
        </authorList>
    </citation>
    <scope>IDENTIFICATION</scope>
</reference>
<accession>A0AAY5ER62</accession>
<reference evidence="2 3" key="1">
    <citation type="submission" date="2020-05" db="EMBL/GenBank/DDBJ databases">
        <title>Electrophorus electricus (electric eel) genome, fEleEle1, primary haplotype.</title>
        <authorList>
            <person name="Myers G."/>
            <person name="Meyer A."/>
            <person name="Fedrigo O."/>
            <person name="Formenti G."/>
            <person name="Rhie A."/>
            <person name="Tracey A."/>
            <person name="Sims Y."/>
            <person name="Jarvis E.D."/>
        </authorList>
    </citation>
    <scope>NUCLEOTIDE SEQUENCE [LARGE SCALE GENOMIC DNA]</scope>
</reference>